<feature type="compositionally biased region" description="Low complexity" evidence="1">
    <location>
        <begin position="186"/>
        <end position="213"/>
    </location>
</feature>
<proteinExistence type="predicted"/>
<keyword evidence="3" id="KW-1185">Reference proteome</keyword>
<organism evidence="2 3">
    <name type="scientific">Aureococcus anophagefferens</name>
    <name type="common">Harmful bloom alga</name>
    <dbReference type="NCBI Taxonomy" id="44056"/>
    <lineage>
        <taxon>Eukaryota</taxon>
        <taxon>Sar</taxon>
        <taxon>Stramenopiles</taxon>
        <taxon>Ochrophyta</taxon>
        <taxon>Pelagophyceae</taxon>
        <taxon>Pelagomonadales</taxon>
        <taxon>Pelagomonadaceae</taxon>
        <taxon>Aureococcus</taxon>
    </lineage>
</organism>
<evidence type="ECO:0008006" key="4">
    <source>
        <dbReference type="Google" id="ProtNLM"/>
    </source>
</evidence>
<evidence type="ECO:0000313" key="2">
    <source>
        <dbReference type="EMBL" id="KAK7254913.1"/>
    </source>
</evidence>
<feature type="region of interest" description="Disordered" evidence="1">
    <location>
        <begin position="162"/>
        <end position="213"/>
    </location>
</feature>
<evidence type="ECO:0000313" key="3">
    <source>
        <dbReference type="Proteomes" id="UP001363151"/>
    </source>
</evidence>
<comment type="caution">
    <text evidence="2">The sequence shown here is derived from an EMBL/GenBank/DDBJ whole genome shotgun (WGS) entry which is preliminary data.</text>
</comment>
<name>A0ABR1GG89_AURAN</name>
<evidence type="ECO:0000256" key="1">
    <source>
        <dbReference type="SAM" id="MobiDB-lite"/>
    </source>
</evidence>
<sequence length="213" mass="22153">MDDEAPPVRRRVLAALAEDGAFETGVLRDDATALGAGFRRVSLMKAPRTRSTGWQRLDDLDGICRRGFNDRNAELRASAARLLGDVASFGGFVDAPFKRDLARSVAAVARGRHAAGGPRTPRTAARTSVVRAAAARALGALQEDDLAVDALHDALRLDREPLRAARGASAPDDDGDGDDAARRSSPRAAAAAAGPAAGHAVRVAPRPAPVVVA</sequence>
<reference evidence="2 3" key="1">
    <citation type="submission" date="2024-03" db="EMBL/GenBank/DDBJ databases">
        <title>Aureococcus anophagefferens CCMP1851 and Kratosvirus quantuckense: Draft genome of a second virus-susceptible host strain in the model system.</title>
        <authorList>
            <person name="Chase E."/>
            <person name="Truchon A.R."/>
            <person name="Schepens W."/>
            <person name="Wilhelm S.W."/>
        </authorList>
    </citation>
    <scope>NUCLEOTIDE SEQUENCE [LARGE SCALE GENOMIC DNA]</scope>
    <source>
        <strain evidence="2 3">CCMP1851</strain>
    </source>
</reference>
<gene>
    <name evidence="2" type="ORF">SO694_00137075</name>
</gene>
<protein>
    <recommendedName>
        <fullName evidence="4">CLASP N-terminal domain-containing protein</fullName>
    </recommendedName>
</protein>
<accession>A0ABR1GG89</accession>
<dbReference type="Proteomes" id="UP001363151">
    <property type="component" value="Unassembled WGS sequence"/>
</dbReference>
<dbReference type="EMBL" id="JBBJCI010000012">
    <property type="protein sequence ID" value="KAK7254913.1"/>
    <property type="molecule type" value="Genomic_DNA"/>
</dbReference>